<dbReference type="KEGG" id="bgh:BDBG_17814"/>
<feature type="non-terminal residue" evidence="2">
    <location>
        <position position="96"/>
    </location>
</feature>
<keyword evidence="1" id="KW-0472">Membrane</keyword>
<reference evidence="3" key="1">
    <citation type="journal article" date="2015" name="PLoS Genet.">
        <title>The dynamic genome and transcriptome of the human fungal pathogen Blastomyces and close relative Emmonsia.</title>
        <authorList>
            <person name="Munoz J.F."/>
            <person name="Gauthier G.M."/>
            <person name="Desjardins C.A."/>
            <person name="Gallo J.E."/>
            <person name="Holder J."/>
            <person name="Sullivan T.D."/>
            <person name="Marty A.J."/>
            <person name="Carmen J.C."/>
            <person name="Chen Z."/>
            <person name="Ding L."/>
            <person name="Gujja S."/>
            <person name="Magrini V."/>
            <person name="Misas E."/>
            <person name="Mitreva M."/>
            <person name="Priest M."/>
            <person name="Saif S."/>
            <person name="Whiston E.A."/>
            <person name="Young S."/>
            <person name="Zeng Q."/>
            <person name="Goldman W.E."/>
            <person name="Mardis E.R."/>
            <person name="Taylor J.W."/>
            <person name="McEwen J.G."/>
            <person name="Clay O.K."/>
            <person name="Klein B.S."/>
            <person name="Cuomo C.A."/>
        </authorList>
    </citation>
    <scope>NUCLEOTIDE SEQUENCE [LARGE SCALE GENOMIC DNA]</scope>
    <source>
        <strain evidence="3">SLH14081</strain>
    </source>
</reference>
<gene>
    <name evidence="2" type="ORF">BDBG_17814</name>
</gene>
<feature type="non-terminal residue" evidence="2">
    <location>
        <position position="1"/>
    </location>
</feature>
<feature type="transmembrane region" description="Helical" evidence="1">
    <location>
        <begin position="33"/>
        <end position="52"/>
    </location>
</feature>
<keyword evidence="1" id="KW-1133">Transmembrane helix</keyword>
<protein>
    <submittedName>
        <fullName evidence="2">Uncharacterized protein</fullName>
    </submittedName>
</protein>
<dbReference type="RefSeq" id="XP_031580909.1">
    <property type="nucleotide sequence ID" value="XM_031725454.1"/>
</dbReference>
<sequence length="96" mass="11613">YLQLYNLSLIQLAFCIYSHKETFTVLHHSFTNFSHSLIIFFIIIIIKCYYLLQDFCFFFYSTSFIYLSITLYMFLAMILCSHNKCHHSTHIRQFIS</sequence>
<keyword evidence="1" id="KW-0812">Transmembrane</keyword>
<keyword evidence="3" id="KW-1185">Reference proteome</keyword>
<feature type="transmembrane region" description="Helical" evidence="1">
    <location>
        <begin position="57"/>
        <end position="79"/>
    </location>
</feature>
<evidence type="ECO:0000256" key="1">
    <source>
        <dbReference type="SAM" id="Phobius"/>
    </source>
</evidence>
<evidence type="ECO:0000313" key="2">
    <source>
        <dbReference type="EMBL" id="OAT13441.1"/>
    </source>
</evidence>
<organism evidence="2 3">
    <name type="scientific">Blastomyces gilchristii (strain SLH14081)</name>
    <name type="common">Blastomyces dermatitidis</name>
    <dbReference type="NCBI Taxonomy" id="559298"/>
    <lineage>
        <taxon>Eukaryota</taxon>
        <taxon>Fungi</taxon>
        <taxon>Dikarya</taxon>
        <taxon>Ascomycota</taxon>
        <taxon>Pezizomycotina</taxon>
        <taxon>Eurotiomycetes</taxon>
        <taxon>Eurotiomycetidae</taxon>
        <taxon>Onygenales</taxon>
        <taxon>Ajellomycetaceae</taxon>
        <taxon>Blastomyces</taxon>
    </lineage>
</organism>
<name>A0A179V289_BLAGS</name>
<accession>A0A179V289</accession>
<proteinExistence type="predicted"/>
<evidence type="ECO:0000313" key="3">
    <source>
        <dbReference type="Proteomes" id="UP000002038"/>
    </source>
</evidence>
<dbReference type="Proteomes" id="UP000002038">
    <property type="component" value="Unassembled WGS sequence"/>
</dbReference>
<dbReference type="EMBL" id="GG657473">
    <property type="protein sequence ID" value="OAT13441.1"/>
    <property type="molecule type" value="Genomic_DNA"/>
</dbReference>
<dbReference type="GeneID" id="42529386"/>
<dbReference type="AlphaFoldDB" id="A0A179V289"/>
<dbReference type="VEuPathDB" id="FungiDB:BDBG_17814"/>